<dbReference type="PROSITE" id="PS51350">
    <property type="entry name" value="PTS_HPR_DOM"/>
    <property type="match status" value="1"/>
</dbReference>
<dbReference type="PANTHER" id="PTHR33705:SF2">
    <property type="entry name" value="PHOSPHOCARRIER PROTEIN NPR"/>
    <property type="match status" value="1"/>
</dbReference>
<dbReference type="OrthoDB" id="9809047at2"/>
<dbReference type="InterPro" id="IPR035895">
    <property type="entry name" value="HPr-like_sf"/>
</dbReference>
<dbReference type="AlphaFoldDB" id="A0A930D8S6"/>
<dbReference type="PANTHER" id="PTHR33705">
    <property type="entry name" value="PHOSPHOCARRIER PROTEIN HPR"/>
    <property type="match status" value="1"/>
</dbReference>
<dbReference type="EMBL" id="AGEL01000013">
    <property type="protein sequence ID" value="EHO16109.1"/>
    <property type="molecule type" value="Genomic_DNA"/>
</dbReference>
<dbReference type="SUPFAM" id="SSF55594">
    <property type="entry name" value="HPr-like"/>
    <property type="match status" value="1"/>
</dbReference>
<dbReference type="InterPro" id="IPR050399">
    <property type="entry name" value="HPr"/>
</dbReference>
<name>A0A930D8S6_9FIRM</name>
<dbReference type="Proteomes" id="UP000018466">
    <property type="component" value="Unassembled WGS sequence"/>
</dbReference>
<dbReference type="GO" id="GO:0005737">
    <property type="term" value="C:cytoplasm"/>
    <property type="evidence" value="ECO:0007669"/>
    <property type="project" value="UniProtKB-SubCell"/>
</dbReference>
<reference evidence="4 5" key="1">
    <citation type="submission" date="2011-10" db="EMBL/GenBank/DDBJ databases">
        <title>The Genome Sequence of Lachnospiraceae bacterium ACC2.</title>
        <authorList>
            <consortium name="The Broad Institute Genome Sequencing Platform"/>
            <person name="Earl A."/>
            <person name="Ward D."/>
            <person name="Feldgarden M."/>
            <person name="Gevers D."/>
            <person name="Sizova M."/>
            <person name="Hazen A."/>
            <person name="Epstein S."/>
            <person name="Young S.K."/>
            <person name="Zeng Q."/>
            <person name="Gargeya S."/>
            <person name="Fitzgerald M."/>
            <person name="Haas B."/>
            <person name="Abouelleil A."/>
            <person name="Alvarado L."/>
            <person name="Arachchi H.M."/>
            <person name="Berlin A."/>
            <person name="Brown A."/>
            <person name="Chapman S.B."/>
            <person name="Chen Z."/>
            <person name="Dunbar C."/>
            <person name="Freedman E."/>
            <person name="Gearin G."/>
            <person name="Goldberg J."/>
            <person name="Griggs A."/>
            <person name="Gujja S."/>
            <person name="Heiman D."/>
            <person name="Howarth C."/>
            <person name="Larson L."/>
            <person name="Lui A."/>
            <person name="MacDonald P.J.P."/>
            <person name="Montmayeur A."/>
            <person name="Murphy C."/>
            <person name="Neiman D."/>
            <person name="Pearson M."/>
            <person name="Priest M."/>
            <person name="Roberts A."/>
            <person name="Saif S."/>
            <person name="Shea T."/>
            <person name="Shenoy N."/>
            <person name="Sisk P."/>
            <person name="Stolte C."/>
            <person name="Sykes S."/>
            <person name="Wortman J."/>
            <person name="Nusbaum C."/>
            <person name="Birren B."/>
        </authorList>
    </citation>
    <scope>NUCLEOTIDE SEQUENCE [LARGE SCALE GENOMIC DNA]</scope>
    <source>
        <strain evidence="4 5">ACC2</strain>
    </source>
</reference>
<dbReference type="InterPro" id="IPR000032">
    <property type="entry name" value="HPr-like"/>
</dbReference>
<dbReference type="CDD" id="cd00367">
    <property type="entry name" value="PTS-HPr_like"/>
    <property type="match status" value="1"/>
</dbReference>
<comment type="subcellular location">
    <subcellularLocation>
        <location evidence="1">Cytoplasm</location>
    </subcellularLocation>
</comment>
<comment type="caution">
    <text evidence="4">The sequence shown here is derived from an EMBL/GenBank/DDBJ whole genome shotgun (WGS) entry which is preliminary data.</text>
</comment>
<dbReference type="GO" id="GO:0009401">
    <property type="term" value="P:phosphoenolpyruvate-dependent sugar phosphotransferase system"/>
    <property type="evidence" value="ECO:0007669"/>
    <property type="project" value="UniProtKB-KW"/>
</dbReference>
<keyword evidence="3" id="KW-0598">Phosphotransferase system</keyword>
<dbReference type="RefSeq" id="WP_009533487.1">
    <property type="nucleotide sequence ID" value="NZ_CALJAI010000036.1"/>
</dbReference>
<protein>
    <submittedName>
        <fullName evidence="4">HPr family phosphocarrier</fullName>
    </submittedName>
</protein>
<proteinExistence type="predicted"/>
<dbReference type="PRINTS" id="PR00107">
    <property type="entry name" value="PHOSPHOCPHPR"/>
</dbReference>
<keyword evidence="5" id="KW-1185">Reference proteome</keyword>
<dbReference type="Gene3D" id="3.30.1340.10">
    <property type="entry name" value="HPr-like"/>
    <property type="match status" value="1"/>
</dbReference>
<sequence>MKEFTYTITDPNGIHARPAGLLVKQLKAFKSTVTIFKGDKNVDMKKLLALMGLGVKQGDAVTIKVEGEDEEACAAALEKFLKETF</sequence>
<gene>
    <name evidence="4" type="ORF">HMPREF9623_01655</name>
</gene>
<dbReference type="NCBIfam" id="TIGR01003">
    <property type="entry name" value="PTS_HPr_family"/>
    <property type="match status" value="1"/>
</dbReference>
<accession>A0A930D8S6</accession>
<evidence type="ECO:0000313" key="5">
    <source>
        <dbReference type="Proteomes" id="UP000018466"/>
    </source>
</evidence>
<evidence type="ECO:0000256" key="1">
    <source>
        <dbReference type="ARBA" id="ARBA00004496"/>
    </source>
</evidence>
<evidence type="ECO:0000256" key="2">
    <source>
        <dbReference type="ARBA" id="ARBA00022490"/>
    </source>
</evidence>
<evidence type="ECO:0000313" key="4">
    <source>
        <dbReference type="EMBL" id="EHO16109.1"/>
    </source>
</evidence>
<evidence type="ECO:0000256" key="3">
    <source>
        <dbReference type="ARBA" id="ARBA00022683"/>
    </source>
</evidence>
<organism evidence="4 5">
    <name type="scientific">Stomatobaculum longum</name>
    <dbReference type="NCBI Taxonomy" id="796942"/>
    <lineage>
        <taxon>Bacteria</taxon>
        <taxon>Bacillati</taxon>
        <taxon>Bacillota</taxon>
        <taxon>Clostridia</taxon>
        <taxon>Lachnospirales</taxon>
        <taxon>Lachnospiraceae</taxon>
        <taxon>Stomatobaculum</taxon>
    </lineage>
</organism>
<dbReference type="Pfam" id="PF00381">
    <property type="entry name" value="PTS-HPr"/>
    <property type="match status" value="1"/>
</dbReference>
<keyword evidence="2" id="KW-0963">Cytoplasm</keyword>
<dbReference type="GeneID" id="86941379"/>